<evidence type="ECO:0000256" key="1">
    <source>
        <dbReference type="SAM" id="Phobius"/>
    </source>
</evidence>
<evidence type="ECO:0000313" key="3">
    <source>
        <dbReference type="Proteomes" id="UP001596223"/>
    </source>
</evidence>
<sequence>MNPIARLARGFVRLEVDVWVSLGRAITRKPDTAGGVPIRYAGAVSAFLWAFVVVSAVEIPAMHLLIPWAPVRIVALVLGAWGLLWILGTLAGHHMYSHLLTDEQLRVRYLRRTRLDIPLTAIRSVHPELRAYDGTKSLQLTGPTSDTLAVTVGSSTNIRLTLTTPHTFHTPHGDFTATAIALWADDPQAAVTSIRAAMTTHRAA</sequence>
<feature type="transmembrane region" description="Helical" evidence="1">
    <location>
        <begin position="69"/>
        <end position="91"/>
    </location>
</feature>
<reference evidence="3" key="1">
    <citation type="journal article" date="2019" name="Int. J. Syst. Evol. Microbiol.">
        <title>The Global Catalogue of Microorganisms (GCM) 10K type strain sequencing project: providing services to taxonomists for standard genome sequencing and annotation.</title>
        <authorList>
            <consortium name="The Broad Institute Genomics Platform"/>
            <consortium name="The Broad Institute Genome Sequencing Center for Infectious Disease"/>
            <person name="Wu L."/>
            <person name="Ma J."/>
        </authorList>
    </citation>
    <scope>NUCLEOTIDE SEQUENCE [LARGE SCALE GENOMIC DNA]</scope>
    <source>
        <strain evidence="3">CCUG 36956</strain>
    </source>
</reference>
<organism evidence="2 3">
    <name type="scientific">Nocardia lasii</name>
    <dbReference type="NCBI Taxonomy" id="1616107"/>
    <lineage>
        <taxon>Bacteria</taxon>
        <taxon>Bacillati</taxon>
        <taxon>Actinomycetota</taxon>
        <taxon>Actinomycetes</taxon>
        <taxon>Mycobacteriales</taxon>
        <taxon>Nocardiaceae</taxon>
        <taxon>Nocardia</taxon>
    </lineage>
</organism>
<dbReference type="Proteomes" id="UP001596223">
    <property type="component" value="Unassembled WGS sequence"/>
</dbReference>
<feature type="transmembrane region" description="Helical" evidence="1">
    <location>
        <begin position="38"/>
        <end position="57"/>
    </location>
</feature>
<evidence type="ECO:0008006" key="4">
    <source>
        <dbReference type="Google" id="ProtNLM"/>
    </source>
</evidence>
<keyword evidence="1" id="KW-0472">Membrane</keyword>
<gene>
    <name evidence="2" type="ORF">ACFP3H_22845</name>
</gene>
<evidence type="ECO:0000313" key="2">
    <source>
        <dbReference type="EMBL" id="MFC6013903.1"/>
    </source>
</evidence>
<proteinExistence type="predicted"/>
<accession>A0ABW1JZ31</accession>
<dbReference type="EMBL" id="JBHSQN010000015">
    <property type="protein sequence ID" value="MFC6013903.1"/>
    <property type="molecule type" value="Genomic_DNA"/>
</dbReference>
<keyword evidence="1" id="KW-1133">Transmembrane helix</keyword>
<keyword evidence="3" id="KW-1185">Reference proteome</keyword>
<name>A0ABW1JZ31_9NOCA</name>
<comment type="caution">
    <text evidence="2">The sequence shown here is derived from an EMBL/GenBank/DDBJ whole genome shotgun (WGS) entry which is preliminary data.</text>
</comment>
<protein>
    <recommendedName>
        <fullName evidence="4">PH domain-containing protein</fullName>
    </recommendedName>
</protein>
<dbReference type="RefSeq" id="WP_378609061.1">
    <property type="nucleotide sequence ID" value="NZ_JBHSQN010000015.1"/>
</dbReference>
<keyword evidence="1" id="KW-0812">Transmembrane</keyword>